<keyword evidence="2" id="KW-0479">Metal-binding</keyword>
<keyword evidence="8" id="KW-0539">Nucleus</keyword>
<feature type="region of interest" description="Disordered" evidence="11">
    <location>
        <begin position="989"/>
        <end position="1015"/>
    </location>
</feature>
<evidence type="ECO:0000256" key="1">
    <source>
        <dbReference type="ARBA" id="ARBA00004123"/>
    </source>
</evidence>
<feature type="region of interest" description="Disordered" evidence="11">
    <location>
        <begin position="659"/>
        <end position="687"/>
    </location>
</feature>
<feature type="domain" description="C2H2-type" evidence="12">
    <location>
        <begin position="944"/>
        <end position="971"/>
    </location>
</feature>
<evidence type="ECO:0000256" key="2">
    <source>
        <dbReference type="ARBA" id="ARBA00022723"/>
    </source>
</evidence>
<dbReference type="PROSITE" id="PS00028">
    <property type="entry name" value="ZINC_FINGER_C2H2_1"/>
    <property type="match status" value="5"/>
</dbReference>
<dbReference type="InterPro" id="IPR050636">
    <property type="entry name" value="C2H2-ZF_domain-containing"/>
</dbReference>
<dbReference type="Ensembl" id="ENSSDUT00000000372.1">
    <property type="protein sequence ID" value="ENSSDUP00000000335.1"/>
    <property type="gene ID" value="ENSSDUG00000000315.1"/>
</dbReference>
<feature type="compositionally biased region" description="Low complexity" evidence="11">
    <location>
        <begin position="997"/>
        <end position="1015"/>
    </location>
</feature>
<dbReference type="InterPro" id="IPR036236">
    <property type="entry name" value="Znf_C2H2_sf"/>
</dbReference>
<feature type="region of interest" description="Disordered" evidence="11">
    <location>
        <begin position="741"/>
        <end position="798"/>
    </location>
</feature>
<dbReference type="Ensembl" id="ENSSDUT00000000407.1">
    <property type="protein sequence ID" value="ENSSDUP00000000370.1"/>
    <property type="gene ID" value="ENSSDUG00000000315.1"/>
</dbReference>
<evidence type="ECO:0000256" key="9">
    <source>
        <dbReference type="PROSITE-ProRule" id="PRU00042"/>
    </source>
</evidence>
<comment type="subcellular location">
    <subcellularLocation>
        <location evidence="1">Nucleus</location>
    </subcellularLocation>
</comment>
<dbReference type="Proteomes" id="UP000261420">
    <property type="component" value="Unplaced"/>
</dbReference>
<dbReference type="SUPFAM" id="SSF57667">
    <property type="entry name" value="beta-beta-alpha zinc fingers"/>
    <property type="match status" value="4"/>
</dbReference>
<dbReference type="FunFam" id="3.30.160.60:FF:000621">
    <property type="entry name" value="FLT3-interacting zinc finger 1"/>
    <property type="match status" value="1"/>
</dbReference>
<dbReference type="PANTHER" id="PTHR47772:SF13">
    <property type="entry name" value="GASTRULA ZINC FINGER PROTEIN XLCGF49.1-LIKE-RELATED"/>
    <property type="match status" value="1"/>
</dbReference>
<evidence type="ECO:0000256" key="11">
    <source>
        <dbReference type="SAM" id="MobiDB-lite"/>
    </source>
</evidence>
<evidence type="ECO:0000256" key="8">
    <source>
        <dbReference type="ARBA" id="ARBA00023242"/>
    </source>
</evidence>
<dbReference type="Ensembl" id="ENSSDUT00000000381.1">
    <property type="protein sequence ID" value="ENSSDUP00000000344.1"/>
    <property type="gene ID" value="ENSSDUG00000000315.1"/>
</dbReference>
<feature type="compositionally biased region" description="Acidic residues" evidence="11">
    <location>
        <begin position="710"/>
        <end position="722"/>
    </location>
</feature>
<keyword evidence="7" id="KW-0804">Transcription</keyword>
<keyword evidence="14" id="KW-1185">Reference proteome</keyword>
<evidence type="ECO:0000313" key="13">
    <source>
        <dbReference type="Ensembl" id="ENSSDUP00000000335.1"/>
    </source>
</evidence>
<keyword evidence="3" id="KW-0677">Repeat</keyword>
<evidence type="ECO:0000256" key="6">
    <source>
        <dbReference type="ARBA" id="ARBA00023015"/>
    </source>
</evidence>
<evidence type="ECO:0000256" key="4">
    <source>
        <dbReference type="ARBA" id="ARBA00022771"/>
    </source>
</evidence>
<feature type="compositionally biased region" description="Basic residues" evidence="11">
    <location>
        <begin position="386"/>
        <end position="395"/>
    </location>
</feature>
<dbReference type="GO" id="GO:0005634">
    <property type="term" value="C:nucleus"/>
    <property type="evidence" value="ECO:0007669"/>
    <property type="project" value="UniProtKB-SubCell"/>
</dbReference>
<dbReference type="AlphaFoldDB" id="A0A3B4T2P2"/>
<evidence type="ECO:0000256" key="3">
    <source>
        <dbReference type="ARBA" id="ARBA00022737"/>
    </source>
</evidence>
<evidence type="ECO:0000256" key="7">
    <source>
        <dbReference type="ARBA" id="ARBA00023163"/>
    </source>
</evidence>
<feature type="domain" description="C2H2-type" evidence="12">
    <location>
        <begin position="888"/>
        <end position="915"/>
    </location>
</feature>
<dbReference type="Gene3D" id="3.30.160.60">
    <property type="entry name" value="Classic Zinc Finger"/>
    <property type="match status" value="6"/>
</dbReference>
<dbReference type="GeneTree" id="ENSGT00940000164868"/>
<sequence>MFLVGRHLCPDQQPGAGGNIRTKHSPPVSARITVVNLTWTHGNVMEREAMDGLCNVSKAAILRVIVTEKLTTAAQEILAVVERTVADYEEEASGFRQEIDRQRRQLEVLLHSEIKVETTDDEQLFPIFEPIPAEVSGGGGGGELHEEEQQHKIELSVEDDGSVGLLCYTGEHTGEGEEEQQQEEEESCERQALTPLQEQDHITQLDYEIASRLLPPTVQSDRRSIGKPRVSESQGQVDLRICILENSQIEVLSARVFQQCPVQELQCPHGLQEADFLDLLRSTFPQLAADKPFDFFTTDRSRTLQPLRVKTLTPEEICGTIRSIGAGNSALYIRLKTEEEHRATDEEFHPSQRKEAAADSPSDPTRPHTEYLNFSATADETVQSDRRRRRRRSSKPRSDLDLRIRILEDSQTDVLSTPVFQQCPVQELQCPHGLQEADFLDLLRSTFPQLAADKPFDFFTTDRSRTLQPLRVKTLTPEEICGTIRSIGAGNSALYIRLKPHEKLQVKTNHPPLQRKDVAAKNSPSAPDHTGLNASVGSDRKRLGRPRLSDILNHVDLRIRLLEDSQVKVLSARVFRKYPVQELRCPRGLQEADFLDLLRSTFPQLAADGPFDVLVADRTRMLQPLRVKTLTPEEVSSTMRFFGHSVLYIRLKAPEEKAHLPQGNVDAAKDSPSTSDPTGRHSSSVQQQEGNGVDFLFSCSTSEQQGAFTEEADDDDDEDEDCERSRSPSLWSLQCLLLSESEQDEEEVNDGDDDWRPEKTDENLRNKEPEKTTGKRRVERPRVRAKRKRVRSPRPVLTGRNGDAPLSCSICGALRWSTSMLIKHSWSHVDHPERQCGVCGEQSESTEQLRIHLQSHQKTHSCNICGKSFLSTSGFNGHIALHKGEKPHKCKICHKAFTQRGTLVNHMWVHTANKPHKCDICQISCVSKTKLESHRVKHTGETPYSCSTCSKPFRSLQTLSQHMMSHSGRKRLYDCDVCCRKFTSNKRLQSHLRRHSSGPTAAASATNTSGARPSW</sequence>
<dbReference type="Ensembl" id="ENSSDUT00000000361.1">
    <property type="protein sequence ID" value="ENSSDUP00000000325.1"/>
    <property type="gene ID" value="ENSSDUG00000000315.1"/>
</dbReference>
<dbReference type="Pfam" id="PF12874">
    <property type="entry name" value="zf-met"/>
    <property type="match status" value="1"/>
</dbReference>
<keyword evidence="6" id="KW-0805">Transcription regulation</keyword>
<feature type="domain" description="C2H2-type" evidence="12">
    <location>
        <begin position="916"/>
        <end position="943"/>
    </location>
</feature>
<name>A0A3B4T2P2_SERDU</name>
<feature type="domain" description="C2H2-type" evidence="12">
    <location>
        <begin position="860"/>
        <end position="887"/>
    </location>
</feature>
<organism evidence="13 14">
    <name type="scientific">Seriola dumerili</name>
    <name type="common">Greater amberjack</name>
    <name type="synonym">Caranx dumerili</name>
    <dbReference type="NCBI Taxonomy" id="41447"/>
    <lineage>
        <taxon>Eukaryota</taxon>
        <taxon>Metazoa</taxon>
        <taxon>Chordata</taxon>
        <taxon>Craniata</taxon>
        <taxon>Vertebrata</taxon>
        <taxon>Euteleostomi</taxon>
        <taxon>Actinopterygii</taxon>
        <taxon>Neopterygii</taxon>
        <taxon>Teleostei</taxon>
        <taxon>Neoteleostei</taxon>
        <taxon>Acanthomorphata</taxon>
        <taxon>Carangaria</taxon>
        <taxon>Carangiformes</taxon>
        <taxon>Carangidae</taxon>
        <taxon>Seriola</taxon>
    </lineage>
</organism>
<feature type="compositionally biased region" description="Polar residues" evidence="11">
    <location>
        <begin position="372"/>
        <end position="381"/>
    </location>
</feature>
<feature type="region of interest" description="Disordered" evidence="11">
    <location>
        <begin position="507"/>
        <end position="541"/>
    </location>
</feature>
<dbReference type="GO" id="GO:0008270">
    <property type="term" value="F:zinc ion binding"/>
    <property type="evidence" value="ECO:0007669"/>
    <property type="project" value="UniProtKB-KW"/>
</dbReference>
<feature type="compositionally biased region" description="Basic and acidic residues" evidence="11">
    <location>
        <begin position="341"/>
        <end position="357"/>
    </location>
</feature>
<evidence type="ECO:0000256" key="10">
    <source>
        <dbReference type="SAM" id="Coils"/>
    </source>
</evidence>
<dbReference type="FunFam" id="3.30.160.60:FF:000446">
    <property type="entry name" value="Zinc finger protein"/>
    <property type="match status" value="1"/>
</dbReference>
<proteinExistence type="predicted"/>
<evidence type="ECO:0000259" key="12">
    <source>
        <dbReference type="PROSITE" id="PS50157"/>
    </source>
</evidence>
<dbReference type="PANTHER" id="PTHR47772">
    <property type="entry name" value="ZINC FINGER PROTEIN 200"/>
    <property type="match status" value="1"/>
</dbReference>
<evidence type="ECO:0000256" key="5">
    <source>
        <dbReference type="ARBA" id="ARBA00022833"/>
    </source>
</evidence>
<dbReference type="PROSITE" id="PS50157">
    <property type="entry name" value="ZINC_FINGER_C2H2_2"/>
    <property type="match status" value="5"/>
</dbReference>
<feature type="region of interest" description="Disordered" evidence="11">
    <location>
        <begin position="705"/>
        <end position="727"/>
    </location>
</feature>
<keyword evidence="5" id="KW-0862">Zinc</keyword>
<feature type="compositionally biased region" description="Acidic residues" evidence="11">
    <location>
        <begin position="741"/>
        <end position="753"/>
    </location>
</feature>
<keyword evidence="10" id="KW-0175">Coiled coil</keyword>
<dbReference type="InterPro" id="IPR013087">
    <property type="entry name" value="Znf_C2H2_type"/>
</dbReference>
<feature type="domain" description="C2H2-type" evidence="12">
    <location>
        <begin position="973"/>
        <end position="1000"/>
    </location>
</feature>
<feature type="compositionally biased region" description="Basic residues" evidence="11">
    <location>
        <begin position="774"/>
        <end position="792"/>
    </location>
</feature>
<accession>A0A3B4T2P2</accession>
<dbReference type="SMART" id="SM00355">
    <property type="entry name" value="ZnF_C2H2"/>
    <property type="match status" value="6"/>
</dbReference>
<dbReference type="Ensembl" id="ENSSDUT00000000393.1">
    <property type="protein sequence ID" value="ENSSDUP00000000356.1"/>
    <property type="gene ID" value="ENSSDUG00000000315.1"/>
</dbReference>
<feature type="region of interest" description="Disordered" evidence="11">
    <location>
        <begin position="341"/>
        <end position="396"/>
    </location>
</feature>
<protein>
    <submittedName>
        <fullName evidence="13">Uncharacterized LOC111233142</fullName>
    </submittedName>
</protein>
<feature type="compositionally biased region" description="Basic and acidic residues" evidence="11">
    <location>
        <begin position="754"/>
        <end position="773"/>
    </location>
</feature>
<dbReference type="Pfam" id="PF00096">
    <property type="entry name" value="zf-C2H2"/>
    <property type="match status" value="2"/>
</dbReference>
<evidence type="ECO:0000313" key="14">
    <source>
        <dbReference type="Proteomes" id="UP000261420"/>
    </source>
</evidence>
<keyword evidence="4 9" id="KW-0863">Zinc-finger</keyword>
<feature type="coiled-coil region" evidence="10">
    <location>
        <begin position="78"/>
        <end position="105"/>
    </location>
</feature>
<reference evidence="13" key="1">
    <citation type="submission" date="2025-05" db="UniProtKB">
        <authorList>
            <consortium name="Ensembl"/>
        </authorList>
    </citation>
    <scope>IDENTIFICATION</scope>
</reference>
<feature type="compositionally biased region" description="Polar residues" evidence="11">
    <location>
        <begin position="671"/>
        <end position="687"/>
    </location>
</feature>